<feature type="signal peptide" evidence="1">
    <location>
        <begin position="1"/>
        <end position="22"/>
    </location>
</feature>
<dbReference type="EMBL" id="CP036287">
    <property type="protein sequence ID" value="QDU66648.1"/>
    <property type="molecule type" value="Genomic_DNA"/>
</dbReference>
<accession>A0A518BI38</accession>
<dbReference type="KEGG" id="pbap:Pla133_17240"/>
<evidence type="ECO:0000256" key="1">
    <source>
        <dbReference type="SAM" id="SignalP"/>
    </source>
</evidence>
<dbReference type="InterPro" id="IPR016024">
    <property type="entry name" value="ARM-type_fold"/>
</dbReference>
<dbReference type="PROSITE" id="PS51257">
    <property type="entry name" value="PROKAR_LIPOPROTEIN"/>
    <property type="match status" value="1"/>
</dbReference>
<dbReference type="RefSeq" id="WP_145064465.1">
    <property type="nucleotide sequence ID" value="NZ_CP036287.1"/>
</dbReference>
<evidence type="ECO:0000313" key="3">
    <source>
        <dbReference type="Proteomes" id="UP000316921"/>
    </source>
</evidence>
<dbReference type="Gene3D" id="1.25.10.10">
    <property type="entry name" value="Leucine-rich Repeat Variant"/>
    <property type="match status" value="1"/>
</dbReference>
<keyword evidence="3" id="KW-1185">Reference proteome</keyword>
<evidence type="ECO:0000313" key="2">
    <source>
        <dbReference type="EMBL" id="QDU66648.1"/>
    </source>
</evidence>
<organism evidence="2 3">
    <name type="scientific">Engelhardtia mirabilis</name>
    <dbReference type="NCBI Taxonomy" id="2528011"/>
    <lineage>
        <taxon>Bacteria</taxon>
        <taxon>Pseudomonadati</taxon>
        <taxon>Planctomycetota</taxon>
        <taxon>Planctomycetia</taxon>
        <taxon>Planctomycetia incertae sedis</taxon>
        <taxon>Engelhardtia</taxon>
    </lineage>
</organism>
<reference evidence="2 3" key="1">
    <citation type="submission" date="2019-02" db="EMBL/GenBank/DDBJ databases">
        <title>Deep-cultivation of Planctomycetes and their phenomic and genomic characterization uncovers novel biology.</title>
        <authorList>
            <person name="Wiegand S."/>
            <person name="Jogler M."/>
            <person name="Boedeker C."/>
            <person name="Pinto D."/>
            <person name="Vollmers J."/>
            <person name="Rivas-Marin E."/>
            <person name="Kohn T."/>
            <person name="Peeters S.H."/>
            <person name="Heuer A."/>
            <person name="Rast P."/>
            <person name="Oberbeckmann S."/>
            <person name="Bunk B."/>
            <person name="Jeske O."/>
            <person name="Meyerdierks A."/>
            <person name="Storesund J.E."/>
            <person name="Kallscheuer N."/>
            <person name="Luecker S."/>
            <person name="Lage O.M."/>
            <person name="Pohl T."/>
            <person name="Merkel B.J."/>
            <person name="Hornburger P."/>
            <person name="Mueller R.-W."/>
            <person name="Bruemmer F."/>
            <person name="Labrenz M."/>
            <person name="Spormann A.M."/>
            <person name="Op den Camp H."/>
            <person name="Overmann J."/>
            <person name="Amann R."/>
            <person name="Jetten M.S.M."/>
            <person name="Mascher T."/>
            <person name="Medema M.H."/>
            <person name="Devos D.P."/>
            <person name="Kaster A.-K."/>
            <person name="Ovreas L."/>
            <person name="Rohde M."/>
            <person name="Galperin M.Y."/>
            <person name="Jogler C."/>
        </authorList>
    </citation>
    <scope>NUCLEOTIDE SEQUENCE [LARGE SCALE GENOMIC DNA]</scope>
    <source>
        <strain evidence="2 3">Pla133</strain>
    </source>
</reference>
<dbReference type="SUPFAM" id="SSF48371">
    <property type="entry name" value="ARM repeat"/>
    <property type="match status" value="1"/>
</dbReference>
<keyword evidence="1" id="KW-0732">Signal</keyword>
<sequence length="240" mass="25506" precursor="true">MTRAHRSLLAGLAVLPFAVGCAASQDDPVDNRERLSELAAMDAAPATDAELEAARDYLRGLVQSLSSSDTGAVRDWSERAGRPPAPKVLAALVDRRDASLGAVSPDGVPGLYLAQMVNGADDPRAVSAVVSLLYDLDPRWRVFGCEVVAHLSGVEAKSALRETLEDRDPAVSEAAASALAQLGDPVGLPILLDAGRRWADAGSVGALPYRHHFARLAKADFGDDFASYEKWFELHPPAVR</sequence>
<dbReference type="Proteomes" id="UP000316921">
    <property type="component" value="Chromosome"/>
</dbReference>
<dbReference type="InterPro" id="IPR011989">
    <property type="entry name" value="ARM-like"/>
</dbReference>
<protein>
    <recommendedName>
        <fullName evidence="4">HEAT repeat protein</fullName>
    </recommendedName>
</protein>
<evidence type="ECO:0008006" key="4">
    <source>
        <dbReference type="Google" id="ProtNLM"/>
    </source>
</evidence>
<name>A0A518BI38_9BACT</name>
<dbReference type="Pfam" id="PF13646">
    <property type="entry name" value="HEAT_2"/>
    <property type="match status" value="1"/>
</dbReference>
<proteinExistence type="predicted"/>
<dbReference type="AlphaFoldDB" id="A0A518BI38"/>
<feature type="chain" id="PRO_5021801290" description="HEAT repeat protein" evidence="1">
    <location>
        <begin position="23"/>
        <end position="240"/>
    </location>
</feature>
<gene>
    <name evidence="2" type="ORF">Pla133_17240</name>
</gene>